<evidence type="ECO:0000313" key="4">
    <source>
        <dbReference type="Proteomes" id="UP000198378"/>
    </source>
</evidence>
<feature type="domain" description="Thiopeptide-type bacteriocin biosynthesis" evidence="2">
    <location>
        <begin position="772"/>
        <end position="1030"/>
    </location>
</feature>
<reference evidence="3 4" key="1">
    <citation type="submission" date="2017-05" db="EMBL/GenBank/DDBJ databases">
        <title>The genome sequence of Geobacillus thermocatenulatus DSM 730.</title>
        <authorList>
            <person name="Ramaloko W.T."/>
            <person name="Koen N."/>
            <person name="Polliack S."/>
            <person name="Aliyu H."/>
            <person name="Lebre P."/>
            <person name="Mohr T."/>
            <person name="Oswald F."/>
            <person name="Zwick M."/>
            <person name="Neumann A."/>
            <person name="Syldatk C."/>
            <person name="Cowan D."/>
            <person name="De Maayer P."/>
        </authorList>
    </citation>
    <scope>NUCLEOTIDE SEQUENCE [LARGE SCALE GENOMIC DNA]</scope>
    <source>
        <strain evidence="3 4">BGSC 93A1</strain>
    </source>
</reference>
<feature type="domain" description="Lantibiotic dehydratase N-terminal" evidence="1">
    <location>
        <begin position="47"/>
        <end position="697"/>
    </location>
</feature>
<accession>A0A226Q524</accession>
<sequence length="1046" mass="124199">MKDLIFKNIDTFMIRTPVLSVDNYLRFFDQKLTEGEMKERLLEICHNPVFRESILVASKSLYNKMIDFCNGKEIKKYDYFIKAIYKYLIRISTRPTPFGLFAGVDFGEYTDENTSIRYGTNKYKKFARPDLEWLMKIVKKLEQEQYEQLWFTVNDSIFLKGERAYLLHSTRKDDDKRVNEISVRVTLPFKITCELARHLIHYQTLKKELIKQFPNTSEEKIERFLKQLIENEFLISNLRPPLTVMDQLDYLIKRLKESHIEEWSNELIDIQQKIRTYTMTPLGEGEQIYKELHKKMKKLADTKNVLQVDMKLNLQEKKLNKQVIKDVNELMHILLPFSMTYQQTDSPLSRYKQEFIEKYGVDREVPLLEMLDNDLGIGAPMDYTNPKNARLAVGVPHQLIDEQLREYFLHKYIEAVKDKKSITITEDEIKELGLDDYDYQSIPDSLDINVIIKCDSEQDLEHNHFKYYIGPNLGSTHAGKSFGRFSYMMEGEEKLFETLNKEMLNLNNDSGEYVTCELVYLPNETRHANVTRNIHNSEYELALFTNNSKDEYHRLSLNDILIGIENDMFYAKSKTLNKKLIITMNNMLNTQNAPNAIRFLYDISLDGKKIWCNFPWDTIFQDYAYIPAIEYKNFVIAPRKWVINKIIKTNDKISFTEFEKRFKKFCSDYDVPKYVYLTFADNRILLNTEDENCLRILHHEFNNRYGNIILSSYEEADLHLVKDDAEKEYVCELVIPLVKVKQENRQWYAKAKKSNHIPSFSDIRVKLPFENWLYLKLYGVHSRADDFIAFYLSEYCREKLAKGEIEKYFFIRYADPEQHIRLRLNASEEKLLQIYPDMKQWLRTLIDKRVVSRFSIDCYEREIERYGGTELIDLAENLFFFDSIVVEDILKLKRLKHIQFSDEVIGMVSIIHYMEQFGLNYESQLDFLQQQVNKQDYREDFQKNRSVYMKVCNTDNDWQGLRDTDEGMLLLNVLNQRNRSIKEYASKIQDGLEASSELSILDSVIHLHCNRLFGIDREFEKKIRTLVAHTLYALKYIKAHGLVLKN</sequence>
<evidence type="ECO:0000313" key="3">
    <source>
        <dbReference type="EMBL" id="OXB87084.1"/>
    </source>
</evidence>
<name>A0A226Q524_9BACL</name>
<gene>
    <name evidence="3" type="ORF">B9L19_16795</name>
</gene>
<organism evidence="3 4">
    <name type="scientific">Geobacillus thermocatenulatus</name>
    <dbReference type="NCBI Taxonomy" id="33938"/>
    <lineage>
        <taxon>Bacteria</taxon>
        <taxon>Bacillati</taxon>
        <taxon>Bacillota</taxon>
        <taxon>Bacilli</taxon>
        <taxon>Bacillales</taxon>
        <taxon>Anoxybacillaceae</taxon>
        <taxon>Geobacillus</taxon>
        <taxon>Geobacillus thermoleovorans group</taxon>
    </lineage>
</organism>
<dbReference type="InterPro" id="IPR023809">
    <property type="entry name" value="Thiopep_bacteriocin_synth_dom"/>
</dbReference>
<dbReference type="InterPro" id="IPR006827">
    <property type="entry name" value="Lant_deHydtase_N"/>
</dbReference>
<dbReference type="Pfam" id="PF14028">
    <property type="entry name" value="Lant_dehydr_C"/>
    <property type="match status" value="1"/>
</dbReference>
<dbReference type="KEGG" id="gtm:GT3921_17950"/>
<comment type="caution">
    <text evidence="3">The sequence shown here is derived from an EMBL/GenBank/DDBJ whole genome shotgun (WGS) entry which is preliminary data.</text>
</comment>
<dbReference type="Pfam" id="PF04738">
    <property type="entry name" value="Lant_dehydr_N"/>
    <property type="match status" value="1"/>
</dbReference>
<dbReference type="EMBL" id="NEWK01000002">
    <property type="protein sequence ID" value="OXB87084.1"/>
    <property type="molecule type" value="Genomic_DNA"/>
</dbReference>
<dbReference type="Proteomes" id="UP000198378">
    <property type="component" value="Unassembled WGS sequence"/>
</dbReference>
<evidence type="ECO:0000259" key="1">
    <source>
        <dbReference type="Pfam" id="PF04738"/>
    </source>
</evidence>
<dbReference type="RefSeq" id="WP_014194788.1">
    <property type="nucleotide sequence ID" value="NZ_CP018058.1"/>
</dbReference>
<dbReference type="SMR" id="A0A226Q524"/>
<protein>
    <submittedName>
        <fullName evidence="3">Lantibiotic biosynthesis protein SpaB</fullName>
    </submittedName>
</protein>
<proteinExistence type="predicted"/>
<keyword evidence="4" id="KW-1185">Reference proteome</keyword>
<dbReference type="NCBIfam" id="TIGR03891">
    <property type="entry name" value="thiopep_ocin"/>
    <property type="match status" value="1"/>
</dbReference>
<evidence type="ECO:0000259" key="2">
    <source>
        <dbReference type="Pfam" id="PF14028"/>
    </source>
</evidence>
<dbReference type="AlphaFoldDB" id="A0A226Q524"/>